<evidence type="ECO:0000313" key="1">
    <source>
        <dbReference type="EMBL" id="TFK68131.1"/>
    </source>
</evidence>
<protein>
    <submittedName>
        <fullName evidence="1">Uncharacterized protein</fullName>
    </submittedName>
</protein>
<gene>
    <name evidence="1" type="ORF">BDN72DRAFT_898336</name>
</gene>
<dbReference type="EMBL" id="ML208358">
    <property type="protein sequence ID" value="TFK68131.1"/>
    <property type="molecule type" value="Genomic_DNA"/>
</dbReference>
<reference evidence="1 2" key="1">
    <citation type="journal article" date="2019" name="Nat. Ecol. Evol.">
        <title>Megaphylogeny resolves global patterns of mushroom evolution.</title>
        <authorList>
            <person name="Varga T."/>
            <person name="Krizsan K."/>
            <person name="Foldi C."/>
            <person name="Dima B."/>
            <person name="Sanchez-Garcia M."/>
            <person name="Sanchez-Ramirez S."/>
            <person name="Szollosi G.J."/>
            <person name="Szarkandi J.G."/>
            <person name="Papp V."/>
            <person name="Albert L."/>
            <person name="Andreopoulos W."/>
            <person name="Angelini C."/>
            <person name="Antonin V."/>
            <person name="Barry K.W."/>
            <person name="Bougher N.L."/>
            <person name="Buchanan P."/>
            <person name="Buyck B."/>
            <person name="Bense V."/>
            <person name="Catcheside P."/>
            <person name="Chovatia M."/>
            <person name="Cooper J."/>
            <person name="Damon W."/>
            <person name="Desjardin D."/>
            <person name="Finy P."/>
            <person name="Geml J."/>
            <person name="Haridas S."/>
            <person name="Hughes K."/>
            <person name="Justo A."/>
            <person name="Karasinski D."/>
            <person name="Kautmanova I."/>
            <person name="Kiss B."/>
            <person name="Kocsube S."/>
            <person name="Kotiranta H."/>
            <person name="LaButti K.M."/>
            <person name="Lechner B.E."/>
            <person name="Liimatainen K."/>
            <person name="Lipzen A."/>
            <person name="Lukacs Z."/>
            <person name="Mihaltcheva S."/>
            <person name="Morgado L.N."/>
            <person name="Niskanen T."/>
            <person name="Noordeloos M.E."/>
            <person name="Ohm R.A."/>
            <person name="Ortiz-Santana B."/>
            <person name="Ovrebo C."/>
            <person name="Racz N."/>
            <person name="Riley R."/>
            <person name="Savchenko A."/>
            <person name="Shiryaev A."/>
            <person name="Soop K."/>
            <person name="Spirin V."/>
            <person name="Szebenyi C."/>
            <person name="Tomsovsky M."/>
            <person name="Tulloss R.E."/>
            <person name="Uehling J."/>
            <person name="Grigoriev I.V."/>
            <person name="Vagvolgyi C."/>
            <person name="Papp T."/>
            <person name="Martin F.M."/>
            <person name="Miettinen O."/>
            <person name="Hibbett D.S."/>
            <person name="Nagy L.G."/>
        </authorList>
    </citation>
    <scope>NUCLEOTIDE SEQUENCE [LARGE SCALE GENOMIC DNA]</scope>
    <source>
        <strain evidence="1 2">NL-1719</strain>
    </source>
</reference>
<evidence type="ECO:0000313" key="2">
    <source>
        <dbReference type="Proteomes" id="UP000308600"/>
    </source>
</evidence>
<sequence length="483" mass="54038">MSTSPSNSLSLNEIGETTKLDLANLLPELLFQILTSLDDLSLYHLSAVCGTFNQLSLDILFKRYCPDVSKGELNLNASYSRPSILLPALHRALYLHVPRISMAVLPKSSPRLLAEFRMLKDIVVRQSGNEALSINLTSSMWANDGDAVRRSLEELKPGLRGLVDAAMKKGCKKLNIDTGIGFKFLYFDRPIPFRAREVAISGEFSPHLIGTAILNNDDGIRFKSSNPEGTSSSESPFGTSKRTSFSSKVLNKFKRLVPSKNATNPVAGEVLAPDLEEPQPQNTPVQRAHPKSEYKGRVELSADLFTPTWLDWTLKITNDTTLVHLVIKPTRASKPYTDVWHNILPSIYAPHLEWFEFSTYGLGVEDLVSFVRRHATTLQCLRLSFTMPESMNSSRRLMPEPSLAIPEIYLPRLHTLCLPPHSISPFLGLIKPSFLPDLQCVNIQPPLVEWLHRSFGRSQVLEHHLNDALESLGKFSALYLDEV</sequence>
<proteinExistence type="predicted"/>
<organism evidence="1 2">
    <name type="scientific">Pluteus cervinus</name>
    <dbReference type="NCBI Taxonomy" id="181527"/>
    <lineage>
        <taxon>Eukaryota</taxon>
        <taxon>Fungi</taxon>
        <taxon>Dikarya</taxon>
        <taxon>Basidiomycota</taxon>
        <taxon>Agaricomycotina</taxon>
        <taxon>Agaricomycetes</taxon>
        <taxon>Agaricomycetidae</taxon>
        <taxon>Agaricales</taxon>
        <taxon>Pluteineae</taxon>
        <taxon>Pluteaceae</taxon>
        <taxon>Pluteus</taxon>
    </lineage>
</organism>
<feature type="non-terminal residue" evidence="1">
    <location>
        <position position="483"/>
    </location>
</feature>
<accession>A0ACD3AS42</accession>
<keyword evidence="2" id="KW-1185">Reference proteome</keyword>
<dbReference type="Proteomes" id="UP000308600">
    <property type="component" value="Unassembled WGS sequence"/>
</dbReference>
<name>A0ACD3AS42_9AGAR</name>